<feature type="domain" description="Metalloprotease TldD/E C-terminal" evidence="3">
    <location>
        <begin position="230"/>
        <end position="463"/>
    </location>
</feature>
<protein>
    <submittedName>
        <fullName evidence="4">TldD/PmbA family protein</fullName>
    </submittedName>
</protein>
<dbReference type="GO" id="GO:0006508">
    <property type="term" value="P:proteolysis"/>
    <property type="evidence" value="ECO:0007669"/>
    <property type="project" value="InterPro"/>
</dbReference>
<dbReference type="EMBL" id="JAGSOG010000226">
    <property type="protein sequence ID" value="MBR7837734.1"/>
    <property type="molecule type" value="Genomic_DNA"/>
</dbReference>
<dbReference type="Pfam" id="PF19289">
    <property type="entry name" value="PmbA_TldD_3rd"/>
    <property type="match status" value="1"/>
</dbReference>
<reference evidence="4" key="1">
    <citation type="submission" date="2021-04" db="EMBL/GenBank/DDBJ databases">
        <title>Genome based classification of Actinospica acidithermotolerans sp. nov., an actinobacterium isolated from an Indonesian hot spring.</title>
        <authorList>
            <person name="Kusuma A.B."/>
            <person name="Putra K.E."/>
            <person name="Nafisah S."/>
            <person name="Loh J."/>
            <person name="Nouioui I."/>
            <person name="Goodfellow M."/>
        </authorList>
    </citation>
    <scope>NUCLEOTIDE SEQUENCE</scope>
    <source>
        <strain evidence="4">CSCA 57</strain>
    </source>
</reference>
<dbReference type="PANTHER" id="PTHR43666">
    <property type="entry name" value="TLDD PROTEIN"/>
    <property type="match status" value="1"/>
</dbReference>
<evidence type="ECO:0000256" key="1">
    <source>
        <dbReference type="ARBA" id="ARBA00005836"/>
    </source>
</evidence>
<dbReference type="InterPro" id="IPR035068">
    <property type="entry name" value="TldD/PmbA_N"/>
</dbReference>
<evidence type="ECO:0000313" key="5">
    <source>
        <dbReference type="Proteomes" id="UP000675781"/>
    </source>
</evidence>
<name>A0A941IRU1_9ACTN</name>
<dbReference type="Pfam" id="PF01523">
    <property type="entry name" value="PmbA_TldD_1st"/>
    <property type="match status" value="1"/>
</dbReference>
<dbReference type="GO" id="GO:0008237">
    <property type="term" value="F:metallopeptidase activity"/>
    <property type="evidence" value="ECO:0007669"/>
    <property type="project" value="InterPro"/>
</dbReference>
<keyword evidence="5" id="KW-1185">Reference proteome</keyword>
<dbReference type="AlphaFoldDB" id="A0A941IRU1"/>
<comment type="similarity">
    <text evidence="1">Belongs to the peptidase U62 family.</text>
</comment>
<evidence type="ECO:0000259" key="2">
    <source>
        <dbReference type="Pfam" id="PF01523"/>
    </source>
</evidence>
<dbReference type="InterPro" id="IPR045569">
    <property type="entry name" value="Metalloprtase-TldD/E_C"/>
</dbReference>
<feature type="domain" description="Metalloprotease TldD/E N-terminal" evidence="2">
    <location>
        <begin position="23"/>
        <end position="91"/>
    </location>
</feature>
<comment type="caution">
    <text evidence="4">The sequence shown here is derived from an EMBL/GenBank/DDBJ whole genome shotgun (WGS) entry which is preliminary data.</text>
</comment>
<dbReference type="InterPro" id="IPR002510">
    <property type="entry name" value="Metalloprtase-TldD/E_N"/>
</dbReference>
<evidence type="ECO:0000259" key="3">
    <source>
        <dbReference type="Pfam" id="PF19289"/>
    </source>
</evidence>
<dbReference type="Proteomes" id="UP000675781">
    <property type="component" value="Unassembled WGS sequence"/>
</dbReference>
<gene>
    <name evidence="4" type="ORF">KDL01_30940</name>
</gene>
<dbReference type="InterPro" id="IPR036059">
    <property type="entry name" value="TldD/PmbA_sf"/>
</dbReference>
<proteinExistence type="inferred from homology"/>
<evidence type="ECO:0000313" key="4">
    <source>
        <dbReference type="EMBL" id="MBR7837734.1"/>
    </source>
</evidence>
<dbReference type="RefSeq" id="WP_212532201.1">
    <property type="nucleotide sequence ID" value="NZ_JAGSOG010000226.1"/>
</dbReference>
<dbReference type="SUPFAM" id="SSF111283">
    <property type="entry name" value="Putative modulator of DNA gyrase, PmbA/TldD"/>
    <property type="match status" value="1"/>
</dbReference>
<dbReference type="PANTHER" id="PTHR43666:SF1">
    <property type="entry name" value="CONSERVED PROTEIN"/>
    <property type="match status" value="1"/>
</dbReference>
<dbReference type="Gene3D" id="3.30.2290.10">
    <property type="entry name" value="PmbA/TldD superfamily"/>
    <property type="match status" value="1"/>
</dbReference>
<accession>A0A941IRU1</accession>
<organism evidence="4 5">
    <name type="scientific">Actinospica durhamensis</name>
    <dbReference type="NCBI Taxonomy" id="1508375"/>
    <lineage>
        <taxon>Bacteria</taxon>
        <taxon>Bacillati</taxon>
        <taxon>Actinomycetota</taxon>
        <taxon>Actinomycetes</taxon>
        <taxon>Catenulisporales</taxon>
        <taxon>Actinospicaceae</taxon>
        <taxon>Actinospica</taxon>
    </lineage>
</organism>
<sequence>MTGQVSPQQLAERALGHSRAQGAVVLVEETSTANLRWANNTLTTNGVAADRRVTVISTVAGATGTAAAAVTQAGIDEETIEALVRASEKAAGDAGPAPDARALLAPGDAAAARGSRWEEGPAGTDIEVFAGLAPALGEAFDAARSAGQLLFGFAEHTVVSTYLASSTGLRLRHDQPTGKLELNAKSPDFVRSAWGGVPTRDFADVDVLALGAQLGQRLDWQKRRIDLPAGRYETVLPATAVADLMIYLYWTAAARDAADGRTVFSAAGTPSGTKVGQRIGGPGVRLWSDPTAAGIECAPFVTATSSDAQSSVFDNGLALTSTDWIRDGVLEHLLTTRQSAEETGLAVSAPIDNLLLDAGGSGGLEDLTRSTEHGLLLTCLWYIREVDPQSLLLTGLTRDGVYQVEGGEVTGVVNNFRFNESPVDILNRITAAGATEGTLPREWNDYFTRAAMPALRIADFNMSSVSKAS</sequence>